<gene>
    <name evidence="2" type="ORF">FBFR_15030</name>
</gene>
<evidence type="ECO:0000259" key="1">
    <source>
        <dbReference type="Pfam" id="PF04784"/>
    </source>
</evidence>
<protein>
    <recommendedName>
        <fullName evidence="1">DUF547 domain-containing protein</fullName>
    </recommendedName>
</protein>
<dbReference type="PANTHER" id="PTHR46361">
    <property type="entry name" value="ELECTRON CARRIER/ PROTEIN DISULFIDE OXIDOREDUCTASE"/>
    <property type="match status" value="1"/>
</dbReference>
<dbReference type="OrthoDB" id="526867at2"/>
<evidence type="ECO:0000313" key="3">
    <source>
        <dbReference type="Proteomes" id="UP000077164"/>
    </source>
</evidence>
<dbReference type="RefSeq" id="WP_066082741.1">
    <property type="nucleotide sequence ID" value="NZ_FRDK01000009.1"/>
</dbReference>
<reference evidence="2 3" key="1">
    <citation type="submission" date="2016-03" db="EMBL/GenBank/DDBJ databases">
        <title>Draft genome sequence of Flavobacterium fryxellicola DSM 16209.</title>
        <authorList>
            <person name="Shin S.-K."/>
            <person name="Yi H."/>
        </authorList>
    </citation>
    <scope>NUCLEOTIDE SEQUENCE [LARGE SCALE GENOMIC DNA]</scope>
    <source>
        <strain evidence="2 3">DSM 16209</strain>
    </source>
</reference>
<dbReference type="EMBL" id="LVJE01000047">
    <property type="protein sequence ID" value="OAB25299.1"/>
    <property type="molecule type" value="Genomic_DNA"/>
</dbReference>
<dbReference type="InterPro" id="IPR006869">
    <property type="entry name" value="DUF547"/>
</dbReference>
<dbReference type="AlphaFoldDB" id="A0A167U6D9"/>
<evidence type="ECO:0000313" key="2">
    <source>
        <dbReference type="EMBL" id="OAB25299.1"/>
    </source>
</evidence>
<proteinExistence type="predicted"/>
<dbReference type="Pfam" id="PF04784">
    <property type="entry name" value="DUF547"/>
    <property type="match status" value="1"/>
</dbReference>
<keyword evidence="3" id="KW-1185">Reference proteome</keyword>
<name>A0A167U6D9_9FLAO</name>
<dbReference type="Proteomes" id="UP000077164">
    <property type="component" value="Unassembled WGS sequence"/>
</dbReference>
<feature type="domain" description="DUF547" evidence="1">
    <location>
        <begin position="86"/>
        <end position="191"/>
    </location>
</feature>
<comment type="caution">
    <text evidence="2">The sequence shown here is derived from an EMBL/GenBank/DDBJ whole genome shotgun (WGS) entry which is preliminary data.</text>
</comment>
<dbReference type="STRING" id="249352.SAMN05444395_10977"/>
<dbReference type="PANTHER" id="PTHR46361:SF3">
    <property type="entry name" value="ELECTRON CARRIER_ PROTEIN DISULFIDE OXIDOREDUCTASE"/>
    <property type="match status" value="1"/>
</dbReference>
<sequence length="252" mass="28891">MKKYFLTLLLLPLLSCGKNKNNPEIPTAAYQTTVTAAAPDINHAKWNVLLQKNVTKNGTVNYKGFQKDSKELKLYLNELSANVPSKSWSKNAILAYWINAYNAYTVQLILENYPTKSIKDISDPWGKKFFSLGNKKYSLEEIEHEILRKMDEPRIHFAINCASFSCPNLRNEAYTEAKLEQQLTAVAKSFINDKTKNTITANKIEISKIFDWFSGDFKKKGSVITFLNQYSTVKISSKAKINYKDYNWSLNE</sequence>
<organism evidence="2 3">
    <name type="scientific">Flavobacterium fryxellicola</name>
    <dbReference type="NCBI Taxonomy" id="249352"/>
    <lineage>
        <taxon>Bacteria</taxon>
        <taxon>Pseudomonadati</taxon>
        <taxon>Bacteroidota</taxon>
        <taxon>Flavobacteriia</taxon>
        <taxon>Flavobacteriales</taxon>
        <taxon>Flavobacteriaceae</taxon>
        <taxon>Flavobacterium</taxon>
    </lineage>
</organism>
<accession>A0A167U6D9</accession>